<sequence length="72" mass="8077">MSFSPSWWNSTLHPHSSQTSLTRASPNLPFSSSVRTASILPDLPDRLSPKWVGHQIYSSYHLSTTGLPWILI</sequence>
<keyword evidence="3" id="KW-1185">Reference proteome</keyword>
<feature type="region of interest" description="Disordered" evidence="1">
    <location>
        <begin position="1"/>
        <end position="24"/>
    </location>
</feature>
<evidence type="ECO:0000313" key="3">
    <source>
        <dbReference type="Proteomes" id="UP000593564"/>
    </source>
</evidence>
<name>A0A7J7HDF0_CAMSI</name>
<evidence type="ECO:0000313" key="2">
    <source>
        <dbReference type="EMBL" id="KAF5950655.1"/>
    </source>
</evidence>
<dbReference type="EMBL" id="JACBKZ010000005">
    <property type="protein sequence ID" value="KAF5950655.1"/>
    <property type="molecule type" value="Genomic_DNA"/>
</dbReference>
<dbReference type="AlphaFoldDB" id="A0A7J7HDF0"/>
<accession>A0A7J7HDF0</accession>
<comment type="caution">
    <text evidence="2">The sequence shown here is derived from an EMBL/GenBank/DDBJ whole genome shotgun (WGS) entry which is preliminary data.</text>
</comment>
<reference evidence="3" key="1">
    <citation type="journal article" date="2020" name="Nat. Commun.">
        <title>Genome assembly of wild tea tree DASZ reveals pedigree and selection history of tea varieties.</title>
        <authorList>
            <person name="Zhang W."/>
            <person name="Zhang Y."/>
            <person name="Qiu H."/>
            <person name="Guo Y."/>
            <person name="Wan H."/>
            <person name="Zhang X."/>
            <person name="Scossa F."/>
            <person name="Alseekh S."/>
            <person name="Zhang Q."/>
            <person name="Wang P."/>
            <person name="Xu L."/>
            <person name="Schmidt M.H."/>
            <person name="Jia X."/>
            <person name="Li D."/>
            <person name="Zhu A."/>
            <person name="Guo F."/>
            <person name="Chen W."/>
            <person name="Ni D."/>
            <person name="Usadel B."/>
            <person name="Fernie A.R."/>
            <person name="Wen W."/>
        </authorList>
    </citation>
    <scope>NUCLEOTIDE SEQUENCE [LARGE SCALE GENOMIC DNA]</scope>
    <source>
        <strain evidence="3">cv. G240</strain>
    </source>
</reference>
<reference evidence="2 3" key="2">
    <citation type="submission" date="2020-07" db="EMBL/GenBank/DDBJ databases">
        <title>Genome assembly of wild tea tree DASZ reveals pedigree and selection history of tea varieties.</title>
        <authorList>
            <person name="Zhang W."/>
        </authorList>
    </citation>
    <scope>NUCLEOTIDE SEQUENCE [LARGE SCALE GENOMIC DNA]</scope>
    <source>
        <strain evidence="3">cv. G240</strain>
        <tissue evidence="2">Leaf</tissue>
    </source>
</reference>
<proteinExistence type="predicted"/>
<dbReference type="Proteomes" id="UP000593564">
    <property type="component" value="Unassembled WGS sequence"/>
</dbReference>
<evidence type="ECO:0000256" key="1">
    <source>
        <dbReference type="SAM" id="MobiDB-lite"/>
    </source>
</evidence>
<organism evidence="2 3">
    <name type="scientific">Camellia sinensis</name>
    <name type="common">Tea plant</name>
    <name type="synonym">Thea sinensis</name>
    <dbReference type="NCBI Taxonomy" id="4442"/>
    <lineage>
        <taxon>Eukaryota</taxon>
        <taxon>Viridiplantae</taxon>
        <taxon>Streptophyta</taxon>
        <taxon>Embryophyta</taxon>
        <taxon>Tracheophyta</taxon>
        <taxon>Spermatophyta</taxon>
        <taxon>Magnoliopsida</taxon>
        <taxon>eudicotyledons</taxon>
        <taxon>Gunneridae</taxon>
        <taxon>Pentapetalae</taxon>
        <taxon>asterids</taxon>
        <taxon>Ericales</taxon>
        <taxon>Theaceae</taxon>
        <taxon>Camellia</taxon>
    </lineage>
</organism>
<gene>
    <name evidence="2" type="ORF">HYC85_012648</name>
</gene>
<protein>
    <submittedName>
        <fullName evidence="2">Uncharacterized protein</fullName>
    </submittedName>
</protein>